<dbReference type="PROSITE" id="PS50088">
    <property type="entry name" value="ANK_REPEAT"/>
    <property type="match status" value="1"/>
</dbReference>
<evidence type="ECO:0000313" key="5">
    <source>
        <dbReference type="EMBL" id="KAJ3436389.1"/>
    </source>
</evidence>
<name>A0AAV7Z9L9_9EUKA</name>
<evidence type="ECO:0000256" key="3">
    <source>
        <dbReference type="PROSITE-ProRule" id="PRU00023"/>
    </source>
</evidence>
<organism evidence="5 6">
    <name type="scientific">Anaeramoeba flamelloides</name>
    <dbReference type="NCBI Taxonomy" id="1746091"/>
    <lineage>
        <taxon>Eukaryota</taxon>
        <taxon>Metamonada</taxon>
        <taxon>Anaeramoebidae</taxon>
        <taxon>Anaeramoeba</taxon>
    </lineage>
</organism>
<keyword evidence="1" id="KW-0677">Repeat</keyword>
<evidence type="ECO:0000256" key="2">
    <source>
        <dbReference type="ARBA" id="ARBA00023043"/>
    </source>
</evidence>
<proteinExistence type="predicted"/>
<dbReference type="EMBL" id="JANTQA010000036">
    <property type="protein sequence ID" value="KAJ3436389.1"/>
    <property type="molecule type" value="Genomic_DNA"/>
</dbReference>
<keyword evidence="2 3" id="KW-0040">ANK repeat</keyword>
<dbReference type="InterPro" id="IPR036770">
    <property type="entry name" value="Ankyrin_rpt-contain_sf"/>
</dbReference>
<dbReference type="Pfam" id="PF12796">
    <property type="entry name" value="Ank_2"/>
    <property type="match status" value="1"/>
</dbReference>
<dbReference type="AlphaFoldDB" id="A0AAV7Z9L9"/>
<evidence type="ECO:0000313" key="6">
    <source>
        <dbReference type="Proteomes" id="UP001146793"/>
    </source>
</evidence>
<comment type="caution">
    <text evidence="5">The sequence shown here is derived from an EMBL/GenBank/DDBJ whole genome shotgun (WGS) entry which is preliminary data.</text>
</comment>
<protein>
    <submittedName>
        <fullName evidence="5">Ankyrin repeat protein</fullName>
    </submittedName>
</protein>
<accession>A0AAV7Z9L9</accession>
<dbReference type="InterPro" id="IPR002110">
    <property type="entry name" value="Ankyrin_rpt"/>
</dbReference>
<feature type="compositionally biased region" description="Basic and acidic residues" evidence="4">
    <location>
        <begin position="282"/>
        <end position="291"/>
    </location>
</feature>
<dbReference type="SMART" id="SM00248">
    <property type="entry name" value="ANK"/>
    <property type="match status" value="3"/>
</dbReference>
<dbReference type="Proteomes" id="UP001146793">
    <property type="component" value="Unassembled WGS sequence"/>
</dbReference>
<dbReference type="PANTHER" id="PTHR24189:SF50">
    <property type="entry name" value="ANKYRIN REPEAT AND SOCS BOX PROTEIN 2"/>
    <property type="match status" value="1"/>
</dbReference>
<dbReference type="InterPro" id="IPR050745">
    <property type="entry name" value="Multifunctional_regulatory"/>
</dbReference>
<feature type="region of interest" description="Disordered" evidence="4">
    <location>
        <begin position="260"/>
        <end position="291"/>
    </location>
</feature>
<dbReference type="SUPFAM" id="SSF48403">
    <property type="entry name" value="Ankyrin repeat"/>
    <property type="match status" value="1"/>
</dbReference>
<dbReference type="Gene3D" id="1.25.40.20">
    <property type="entry name" value="Ankyrin repeat-containing domain"/>
    <property type="match status" value="1"/>
</dbReference>
<feature type="compositionally biased region" description="Basic residues" evidence="4">
    <location>
        <begin position="260"/>
        <end position="281"/>
    </location>
</feature>
<evidence type="ECO:0000256" key="1">
    <source>
        <dbReference type="ARBA" id="ARBA00022737"/>
    </source>
</evidence>
<gene>
    <name evidence="5" type="ORF">M0812_18447</name>
</gene>
<sequence>MTEKLTDKQFIELIKTSSLENIQEKITEDNVNRVIKEGKTTGNVKKITSPLILAIIHRPKIVVNLIELGADIKFTTHIQPIHYACREGNYDITNTLILKGAVLDNNDDLTPLHYLCLKKFNKECFLLLLRKGLKIDESERNIVLNKKIYENLESLEVIREGNVSYHEEMEKKKEEYQQLFSTNENLIQEIKNLEKDINPENFNDLSQKIEELKNENVKLKSTLKEKEEQKYTTNQINNKIYKKYKEKKEKYSSFLTKKKKLKKKIERDKKYRSKKRKKERKRNSETKKKKK</sequence>
<reference evidence="5" key="1">
    <citation type="submission" date="2022-08" db="EMBL/GenBank/DDBJ databases">
        <title>Novel sulphate-reducing endosymbionts in the free-living metamonad Anaeramoeba.</title>
        <authorList>
            <person name="Jerlstrom-Hultqvist J."/>
            <person name="Cepicka I."/>
            <person name="Gallot-Lavallee L."/>
            <person name="Salas-Leiva D."/>
            <person name="Curtis B.A."/>
            <person name="Zahonova K."/>
            <person name="Pipaliya S."/>
            <person name="Dacks J."/>
            <person name="Roger A.J."/>
        </authorList>
    </citation>
    <scope>NUCLEOTIDE SEQUENCE</scope>
    <source>
        <strain evidence="5">Busselton2</strain>
    </source>
</reference>
<feature type="repeat" description="ANK" evidence="3">
    <location>
        <begin position="76"/>
        <end position="108"/>
    </location>
</feature>
<evidence type="ECO:0000256" key="4">
    <source>
        <dbReference type="SAM" id="MobiDB-lite"/>
    </source>
</evidence>
<dbReference type="PANTHER" id="PTHR24189">
    <property type="entry name" value="MYOTROPHIN"/>
    <property type="match status" value="1"/>
</dbReference>